<protein>
    <recommendedName>
        <fullName evidence="5">Lipoprotein</fullName>
    </recommendedName>
</protein>
<gene>
    <name evidence="3" type="ORF">GCM10011380_26960</name>
</gene>
<feature type="coiled-coil region" evidence="1">
    <location>
        <begin position="42"/>
        <end position="80"/>
    </location>
</feature>
<dbReference type="AlphaFoldDB" id="A0A916T904"/>
<evidence type="ECO:0000256" key="2">
    <source>
        <dbReference type="SAM" id="MobiDB-lite"/>
    </source>
</evidence>
<evidence type="ECO:0000313" key="3">
    <source>
        <dbReference type="EMBL" id="GGB36179.1"/>
    </source>
</evidence>
<dbReference type="PROSITE" id="PS51257">
    <property type="entry name" value="PROKAR_LIPOPROTEIN"/>
    <property type="match status" value="1"/>
</dbReference>
<organism evidence="3 4">
    <name type="scientific">Sphingomonas metalli</name>
    <dbReference type="NCBI Taxonomy" id="1779358"/>
    <lineage>
        <taxon>Bacteria</taxon>
        <taxon>Pseudomonadati</taxon>
        <taxon>Pseudomonadota</taxon>
        <taxon>Alphaproteobacteria</taxon>
        <taxon>Sphingomonadales</taxon>
        <taxon>Sphingomonadaceae</taxon>
        <taxon>Sphingomonas</taxon>
    </lineage>
</organism>
<comment type="caution">
    <text evidence="3">The sequence shown here is derived from an EMBL/GenBank/DDBJ whole genome shotgun (WGS) entry which is preliminary data.</text>
</comment>
<sequence length="104" mass="11237">MMRTISTKSLVAVVTLVGAFGVSGCATKSFVREQIAPVSQRVDTLEARLQETDTTAKSALAEAQAASGQAQNNGQRLEQLSGRVDGVDQRLTVQEQKRAKRPRH</sequence>
<evidence type="ECO:0008006" key="5">
    <source>
        <dbReference type="Google" id="ProtNLM"/>
    </source>
</evidence>
<feature type="region of interest" description="Disordered" evidence="2">
    <location>
        <begin position="81"/>
        <end position="104"/>
    </location>
</feature>
<keyword evidence="4" id="KW-1185">Reference proteome</keyword>
<proteinExistence type="predicted"/>
<accession>A0A916T904</accession>
<keyword evidence="1" id="KW-0175">Coiled coil</keyword>
<dbReference type="EMBL" id="BMIH01000003">
    <property type="protein sequence ID" value="GGB36179.1"/>
    <property type="molecule type" value="Genomic_DNA"/>
</dbReference>
<evidence type="ECO:0000313" key="4">
    <source>
        <dbReference type="Proteomes" id="UP000623067"/>
    </source>
</evidence>
<name>A0A916T904_9SPHN</name>
<dbReference type="Proteomes" id="UP000623067">
    <property type="component" value="Unassembled WGS sequence"/>
</dbReference>
<reference evidence="3" key="1">
    <citation type="journal article" date="2014" name="Int. J. Syst. Evol. Microbiol.">
        <title>Complete genome sequence of Corynebacterium casei LMG S-19264T (=DSM 44701T), isolated from a smear-ripened cheese.</title>
        <authorList>
            <consortium name="US DOE Joint Genome Institute (JGI-PGF)"/>
            <person name="Walter F."/>
            <person name="Albersmeier A."/>
            <person name="Kalinowski J."/>
            <person name="Ruckert C."/>
        </authorList>
    </citation>
    <scope>NUCLEOTIDE SEQUENCE</scope>
    <source>
        <strain evidence="3">CGMCC 1.15330</strain>
    </source>
</reference>
<evidence type="ECO:0000256" key="1">
    <source>
        <dbReference type="SAM" id="Coils"/>
    </source>
</evidence>
<reference evidence="3" key="2">
    <citation type="submission" date="2020-09" db="EMBL/GenBank/DDBJ databases">
        <authorList>
            <person name="Sun Q."/>
            <person name="Zhou Y."/>
        </authorList>
    </citation>
    <scope>NUCLEOTIDE SEQUENCE</scope>
    <source>
        <strain evidence="3">CGMCC 1.15330</strain>
    </source>
</reference>